<gene>
    <name evidence="6" type="ORF">HID58_029385</name>
</gene>
<sequence length="543" mass="59476">MATLNPFDLLGDDAEDPSQIAVSISADKPKKPAPVSAKSSAPSRQLPQPVREARSDAPRGGGRGGGGDRGSSRGRGGYNRDFRGGDGNSGGYNKPSEEGGISKPFYEKRSVYGGAPRGGGRRGEAGEGERPRRTYERRSGTGRGGDFKREGAGRGNWGTPGEEVLVVETEEVAGAEIEKPAGDEVVADAKKENAAEVEEQKEPEDKEMTLDEYEKILEEKKKSLQSQTTSERKVDTKVFESMQQLSNKKKSNDEIFIKLGSDKDKRKDDKEEKAQKAVSINEFLKPAEGENYYRGGGRGGGRGRGRGGRDRGVVSGGGFDGYRSEAAPAIGDTAHKIQPWTLLLSPSVFLIMTEVFHAECLLVCCCQIYNTLISWNAMISGYGNLEMASGFFQTALVRGFRGSVIITRRWTETIQSNARGRHLFITRLDWAVYCSDAAIAFKERKMRRSASGSRVSDQFSQAKPSHSRSMSRSQSVRLVEDAELHLPRYDPSSQSGKREEKSRSRSAENVVHFIPLLLLLCVIILWLFSRSGKPFVLGLIGSM</sequence>
<evidence type="ECO:0000256" key="3">
    <source>
        <dbReference type="SAM" id="MobiDB-lite"/>
    </source>
</evidence>
<keyword evidence="4" id="KW-0812">Transmembrane</keyword>
<feature type="region of interest" description="Disordered" evidence="3">
    <location>
        <begin position="1"/>
        <end position="160"/>
    </location>
</feature>
<feature type="transmembrane region" description="Helical" evidence="4">
    <location>
        <begin position="510"/>
        <end position="528"/>
    </location>
</feature>
<dbReference type="InterPro" id="IPR039764">
    <property type="entry name" value="HABP4/SERBP1-like"/>
</dbReference>
<feature type="region of interest" description="Disordered" evidence="3">
    <location>
        <begin position="452"/>
        <end position="476"/>
    </location>
</feature>
<feature type="compositionally biased region" description="Low complexity" evidence="3">
    <location>
        <begin position="33"/>
        <end position="43"/>
    </location>
</feature>
<dbReference type="PANTHER" id="PTHR12299">
    <property type="entry name" value="HYALURONIC ACID-BINDING PROTEIN 4"/>
    <property type="match status" value="1"/>
</dbReference>
<name>A0ABQ8CD00_BRANA</name>
<organism evidence="6 7">
    <name type="scientific">Brassica napus</name>
    <name type="common">Rape</name>
    <dbReference type="NCBI Taxonomy" id="3708"/>
    <lineage>
        <taxon>Eukaryota</taxon>
        <taxon>Viridiplantae</taxon>
        <taxon>Streptophyta</taxon>
        <taxon>Embryophyta</taxon>
        <taxon>Tracheophyta</taxon>
        <taxon>Spermatophyta</taxon>
        <taxon>Magnoliopsida</taxon>
        <taxon>eudicotyledons</taxon>
        <taxon>Gunneridae</taxon>
        <taxon>Pentapetalae</taxon>
        <taxon>rosids</taxon>
        <taxon>malvids</taxon>
        <taxon>Brassicales</taxon>
        <taxon>Brassicaceae</taxon>
        <taxon>Brassiceae</taxon>
        <taxon>Brassica</taxon>
    </lineage>
</organism>
<comment type="subcellular location">
    <subcellularLocation>
        <location evidence="1">Cytoplasm</location>
    </subcellularLocation>
</comment>
<dbReference type="InterPro" id="IPR019084">
    <property type="entry name" value="STM1-like_N"/>
</dbReference>
<dbReference type="PANTHER" id="PTHR12299:SF63">
    <property type="entry name" value="HYALURONAN_MRNA-BINDING PROTEIN DOMAIN-CONTAINING PROTEIN"/>
    <property type="match status" value="1"/>
</dbReference>
<keyword evidence="2" id="KW-0963">Cytoplasm</keyword>
<evidence type="ECO:0000313" key="6">
    <source>
        <dbReference type="EMBL" id="KAH0914939.1"/>
    </source>
</evidence>
<feature type="compositionally biased region" description="Polar residues" evidence="3">
    <location>
        <begin position="452"/>
        <end position="464"/>
    </location>
</feature>
<reference evidence="6 7" key="1">
    <citation type="submission" date="2021-05" db="EMBL/GenBank/DDBJ databases">
        <title>Genome Assembly of Synthetic Allotetraploid Brassica napus Reveals Homoeologous Exchanges between Subgenomes.</title>
        <authorList>
            <person name="Davis J.T."/>
        </authorList>
    </citation>
    <scope>NUCLEOTIDE SEQUENCE [LARGE SCALE GENOMIC DNA]</scope>
    <source>
        <strain evidence="7">cv. Da-Ae</strain>
        <tissue evidence="6">Seedling</tissue>
    </source>
</reference>
<feature type="compositionally biased region" description="Low complexity" evidence="3">
    <location>
        <begin position="467"/>
        <end position="476"/>
    </location>
</feature>
<dbReference type="SMART" id="SM01233">
    <property type="entry name" value="HABP4_PAI-RBP1"/>
    <property type="match status" value="1"/>
</dbReference>
<accession>A0ABQ8CD00</accession>
<keyword evidence="7" id="KW-1185">Reference proteome</keyword>
<feature type="compositionally biased region" description="Basic and acidic residues" evidence="3">
    <location>
        <begin position="121"/>
        <end position="152"/>
    </location>
</feature>
<dbReference type="Pfam" id="PF04774">
    <property type="entry name" value="HABP4_PAI-RBP1"/>
    <property type="match status" value="1"/>
</dbReference>
<evidence type="ECO:0000259" key="5">
    <source>
        <dbReference type="SMART" id="SM01233"/>
    </source>
</evidence>
<evidence type="ECO:0000256" key="4">
    <source>
        <dbReference type="SAM" id="Phobius"/>
    </source>
</evidence>
<dbReference type="Proteomes" id="UP000824890">
    <property type="component" value="Unassembled WGS sequence"/>
</dbReference>
<keyword evidence="4" id="KW-0472">Membrane</keyword>
<evidence type="ECO:0000313" key="7">
    <source>
        <dbReference type="Proteomes" id="UP000824890"/>
    </source>
</evidence>
<dbReference type="EMBL" id="JAGKQM010000008">
    <property type="protein sequence ID" value="KAH0914939.1"/>
    <property type="molecule type" value="Genomic_DNA"/>
</dbReference>
<comment type="caution">
    <text evidence="6">The sequence shown here is derived from an EMBL/GenBank/DDBJ whole genome shotgun (WGS) entry which is preliminary data.</text>
</comment>
<feature type="compositionally biased region" description="Gly residues" evidence="3">
    <location>
        <begin position="59"/>
        <end position="77"/>
    </location>
</feature>
<protein>
    <recommendedName>
        <fullName evidence="5">Hyaluronan/mRNA-binding protein domain-containing protein</fullName>
    </recommendedName>
</protein>
<keyword evidence="4" id="KW-1133">Transmembrane helix</keyword>
<feature type="domain" description="Hyaluronan/mRNA-binding protein" evidence="5">
    <location>
        <begin position="131"/>
        <end position="235"/>
    </location>
</feature>
<proteinExistence type="predicted"/>
<dbReference type="InterPro" id="IPR006861">
    <property type="entry name" value="HABP4_PAIRBP1-bd"/>
</dbReference>
<dbReference type="Pfam" id="PF09598">
    <property type="entry name" value="Stm1_N"/>
    <property type="match status" value="1"/>
</dbReference>
<feature type="region of interest" description="Disordered" evidence="3">
    <location>
        <begin position="291"/>
        <end position="319"/>
    </location>
</feature>
<evidence type="ECO:0000256" key="2">
    <source>
        <dbReference type="ARBA" id="ARBA00022490"/>
    </source>
</evidence>
<evidence type="ECO:0000256" key="1">
    <source>
        <dbReference type="ARBA" id="ARBA00004496"/>
    </source>
</evidence>
<dbReference type="Gene3D" id="6.10.140.1040">
    <property type="match status" value="1"/>
</dbReference>